<proteinExistence type="predicted"/>
<dbReference type="KEGG" id="mou:OU421_11105"/>
<evidence type="ECO:0000313" key="1">
    <source>
        <dbReference type="EMBL" id="WAI00952.1"/>
    </source>
</evidence>
<name>A0A9X9S3S4_METOG</name>
<reference evidence="1" key="1">
    <citation type="submission" date="2022-11" db="EMBL/GenBank/DDBJ databases">
        <title>Complete genome sequence of Methanogenium organophilum DSM 3596.</title>
        <authorList>
            <person name="Chen S.-C."/>
            <person name="Lai S.-J."/>
            <person name="You Y.-T."/>
        </authorList>
    </citation>
    <scope>NUCLEOTIDE SEQUENCE</scope>
    <source>
        <strain evidence="1">DSM 3596</strain>
    </source>
</reference>
<dbReference type="EMBL" id="CP113361">
    <property type="protein sequence ID" value="WAI00952.1"/>
    <property type="molecule type" value="Genomic_DNA"/>
</dbReference>
<dbReference type="Proteomes" id="UP001163096">
    <property type="component" value="Chromosome"/>
</dbReference>
<organism evidence="1 2">
    <name type="scientific">Methanogenium organophilum</name>
    <dbReference type="NCBI Taxonomy" id="2199"/>
    <lineage>
        <taxon>Archaea</taxon>
        <taxon>Methanobacteriati</taxon>
        <taxon>Methanobacteriota</taxon>
        <taxon>Stenosarchaea group</taxon>
        <taxon>Methanomicrobia</taxon>
        <taxon>Methanomicrobiales</taxon>
        <taxon>Methanomicrobiaceae</taxon>
        <taxon>Methanogenium</taxon>
    </lineage>
</organism>
<evidence type="ECO:0000313" key="2">
    <source>
        <dbReference type="Proteomes" id="UP001163096"/>
    </source>
</evidence>
<gene>
    <name evidence="1" type="ORF">OU421_11105</name>
</gene>
<sequence>MKPDTRFNEIRLEVYSDEVFTIKDPVEKSEWMYLAALFIPVENKQNILSHLNAARCKKHRDWTDFEEDCTHPCGYHSKNDTEVHYKEARKRNRKFEIGLEWIEFIRDIAPRKSYLNVYFKIIGLNLSNLEFDVFRSDISDKPELNIYNRFYRTVLSGGMNYFFKDYEKVVIEHIYHDKGSQEKHEYFPWHPIHSINVNNDKIEICNDWIEFIDSDHKKSKQVESHFIQLIDIILGATKMCLHNDAEKYEKRKIGYEFKPVMENLLNNKQLESGRWVGPYYSKSSPYYRRYHISFFPKKCVNKFEAANSLDGNSNNKHERENMFFSNRPVYGTDPEQKNLFDF</sequence>
<dbReference type="AlphaFoldDB" id="A0A9X9S3S4"/>
<dbReference type="RefSeq" id="WP_268186158.1">
    <property type="nucleotide sequence ID" value="NZ_CP113361.1"/>
</dbReference>
<accession>A0A9X9S3S4</accession>
<dbReference type="GeneID" id="76835657"/>
<keyword evidence="2" id="KW-1185">Reference proteome</keyword>
<protein>
    <recommendedName>
        <fullName evidence="3">DUF3800 domain-containing protein</fullName>
    </recommendedName>
</protein>
<evidence type="ECO:0008006" key="3">
    <source>
        <dbReference type="Google" id="ProtNLM"/>
    </source>
</evidence>